<dbReference type="OrthoDB" id="64928at2759"/>
<name>M5WHD6_PRUPE</name>
<protein>
    <submittedName>
        <fullName evidence="2">Uncharacterized protein</fullName>
    </submittedName>
</protein>
<dbReference type="KEGG" id="pper:18773389"/>
<dbReference type="OMA" id="DVNAFEY"/>
<proteinExistence type="predicted"/>
<feature type="compositionally biased region" description="Pro residues" evidence="1">
    <location>
        <begin position="53"/>
        <end position="65"/>
    </location>
</feature>
<evidence type="ECO:0000256" key="1">
    <source>
        <dbReference type="SAM" id="MobiDB-lite"/>
    </source>
</evidence>
<accession>M5WHD6</accession>
<feature type="compositionally biased region" description="Basic and acidic residues" evidence="1">
    <location>
        <begin position="285"/>
        <end position="296"/>
    </location>
</feature>
<dbReference type="PANTHER" id="PTHR36749:SF1">
    <property type="entry name" value="F7O18.3 PROTEIN"/>
    <property type="match status" value="1"/>
</dbReference>
<gene>
    <name evidence="2" type="ORF">PRUPE_6G348300</name>
</gene>
<evidence type="ECO:0000313" key="2">
    <source>
        <dbReference type="EMBL" id="ONI04920.1"/>
    </source>
</evidence>
<dbReference type="PANTHER" id="PTHR36749">
    <property type="entry name" value="F7O18.3 PROTEIN"/>
    <property type="match status" value="1"/>
</dbReference>
<feature type="region of interest" description="Disordered" evidence="1">
    <location>
        <begin position="259"/>
        <end position="296"/>
    </location>
</feature>
<sequence length="421" mass="46697">MADDLFEGLPPPSANPPPSSSELQERKPPQEALKPQQKRKTATFNTASSSSPAPAPAPAPAPPKPILKSALKRPKPSESNAEEAPVTEKKLRFKTTTDASEQQVIEAMQKIASHIKNPTKFSKASKLAIQLIQAGSVKPETGDYFFSVLEAAMASPTSCMDPSLRADYHALFSAAKDASECLNKKQKNQLTAWRIRAVMANELSTDDSFQFSKTAAQVKEAISNLPVATEDNDREEAAVLEDETKIADQDNQMEQDMVSAAPAEENNEKESDPFGLDAFLTPTPMKKDDKTKGKKDGITKIRKEEGETKRFLRSQREALVLCLEIAARRYKTPWCQTVIDILAKHAFDNIARFTSKQRNAIEKLWASIREQHNQRKQGKSVTGKLDVNAFEWLQQKYATEKISIRHSVGGSGDRKTEMWLG</sequence>
<dbReference type="AlphaFoldDB" id="M5WHD6"/>
<organism evidence="2 3">
    <name type="scientific">Prunus persica</name>
    <name type="common">Peach</name>
    <name type="synonym">Amygdalus persica</name>
    <dbReference type="NCBI Taxonomy" id="3760"/>
    <lineage>
        <taxon>Eukaryota</taxon>
        <taxon>Viridiplantae</taxon>
        <taxon>Streptophyta</taxon>
        <taxon>Embryophyta</taxon>
        <taxon>Tracheophyta</taxon>
        <taxon>Spermatophyta</taxon>
        <taxon>Magnoliopsida</taxon>
        <taxon>eudicotyledons</taxon>
        <taxon>Gunneridae</taxon>
        <taxon>Pentapetalae</taxon>
        <taxon>rosids</taxon>
        <taxon>fabids</taxon>
        <taxon>Rosales</taxon>
        <taxon>Rosaceae</taxon>
        <taxon>Amygdaloideae</taxon>
        <taxon>Amygdaleae</taxon>
        <taxon>Prunus</taxon>
    </lineage>
</organism>
<feature type="compositionally biased region" description="Pro residues" evidence="1">
    <location>
        <begin position="9"/>
        <end position="19"/>
    </location>
</feature>
<reference evidence="2 3" key="1">
    <citation type="journal article" date="2013" name="Nat. Genet.">
        <title>The high-quality draft genome of peach (Prunus persica) identifies unique patterns of genetic diversity, domestication and genome evolution.</title>
        <authorList>
            <consortium name="International Peach Genome Initiative"/>
            <person name="Verde I."/>
            <person name="Abbott A.G."/>
            <person name="Scalabrin S."/>
            <person name="Jung S."/>
            <person name="Shu S."/>
            <person name="Marroni F."/>
            <person name="Zhebentyayeva T."/>
            <person name="Dettori M.T."/>
            <person name="Grimwood J."/>
            <person name="Cattonaro F."/>
            <person name="Zuccolo A."/>
            <person name="Rossini L."/>
            <person name="Jenkins J."/>
            <person name="Vendramin E."/>
            <person name="Meisel L.A."/>
            <person name="Decroocq V."/>
            <person name="Sosinski B."/>
            <person name="Prochnik S."/>
            <person name="Mitros T."/>
            <person name="Policriti A."/>
            <person name="Cipriani G."/>
            <person name="Dondini L."/>
            <person name="Ficklin S."/>
            <person name="Goodstein D.M."/>
            <person name="Xuan P."/>
            <person name="Del Fabbro C."/>
            <person name="Aramini V."/>
            <person name="Copetti D."/>
            <person name="Gonzalez S."/>
            <person name="Horner D.S."/>
            <person name="Falchi R."/>
            <person name="Lucas S."/>
            <person name="Mica E."/>
            <person name="Maldonado J."/>
            <person name="Lazzari B."/>
            <person name="Bielenberg D."/>
            <person name="Pirona R."/>
            <person name="Miculan M."/>
            <person name="Barakat A."/>
            <person name="Testolin R."/>
            <person name="Stella A."/>
            <person name="Tartarini S."/>
            <person name="Tonutti P."/>
            <person name="Arus P."/>
            <person name="Orellana A."/>
            <person name="Wells C."/>
            <person name="Main D."/>
            <person name="Vizzotto G."/>
            <person name="Silva H."/>
            <person name="Salamini F."/>
            <person name="Schmutz J."/>
            <person name="Morgante M."/>
            <person name="Rokhsar D.S."/>
        </authorList>
    </citation>
    <scope>NUCLEOTIDE SEQUENCE [LARGE SCALE GENOMIC DNA]</scope>
    <source>
        <strain evidence="3">cv. Nemared</strain>
    </source>
</reference>
<dbReference type="Proteomes" id="UP000006882">
    <property type="component" value="Chromosome G6"/>
</dbReference>
<dbReference type="STRING" id="3760.M5WHD6"/>
<dbReference type="EMBL" id="CM007656">
    <property type="protein sequence ID" value="ONI04920.1"/>
    <property type="molecule type" value="Genomic_DNA"/>
</dbReference>
<evidence type="ECO:0000313" key="3">
    <source>
        <dbReference type="Proteomes" id="UP000006882"/>
    </source>
</evidence>
<keyword evidence="3" id="KW-1185">Reference proteome</keyword>
<dbReference type="eggNOG" id="ENOG502QRTM">
    <property type="taxonomic scope" value="Eukaryota"/>
</dbReference>
<feature type="region of interest" description="Disordered" evidence="1">
    <location>
        <begin position="1"/>
        <end position="97"/>
    </location>
</feature>
<dbReference type="HOGENOM" id="CLU_053955_0_0_1"/>
<dbReference type="Gramene" id="ONI04920">
    <property type="protein sequence ID" value="ONI04920"/>
    <property type="gene ID" value="PRUPE_6G348300"/>
</dbReference>